<dbReference type="AlphaFoldDB" id="A0A8D8S7G3"/>
<feature type="compositionally biased region" description="Gly residues" evidence="1">
    <location>
        <begin position="666"/>
        <end position="689"/>
    </location>
</feature>
<reference evidence="3" key="1">
    <citation type="submission" date="2021-05" db="EMBL/GenBank/DDBJ databases">
        <authorList>
            <person name="Alioto T."/>
            <person name="Alioto T."/>
            <person name="Gomez Garrido J."/>
        </authorList>
    </citation>
    <scope>NUCLEOTIDE SEQUENCE</scope>
</reference>
<feature type="compositionally biased region" description="Basic residues" evidence="1">
    <location>
        <begin position="873"/>
        <end position="903"/>
    </location>
</feature>
<keyword evidence="2" id="KW-0732">Signal</keyword>
<protein>
    <submittedName>
        <fullName evidence="3">Uncharacterized protein</fullName>
    </submittedName>
</protein>
<accession>A0A8D8S7G3</accession>
<feature type="region of interest" description="Disordered" evidence="1">
    <location>
        <begin position="652"/>
        <end position="754"/>
    </location>
</feature>
<evidence type="ECO:0000256" key="2">
    <source>
        <dbReference type="SAM" id="SignalP"/>
    </source>
</evidence>
<dbReference type="EMBL" id="HBUF01203391">
    <property type="protein sequence ID" value="CAG6662722.1"/>
    <property type="molecule type" value="Transcribed_RNA"/>
</dbReference>
<organism evidence="3">
    <name type="scientific">Cacopsylla melanoneura</name>
    <dbReference type="NCBI Taxonomy" id="428564"/>
    <lineage>
        <taxon>Eukaryota</taxon>
        <taxon>Metazoa</taxon>
        <taxon>Ecdysozoa</taxon>
        <taxon>Arthropoda</taxon>
        <taxon>Hexapoda</taxon>
        <taxon>Insecta</taxon>
        <taxon>Pterygota</taxon>
        <taxon>Neoptera</taxon>
        <taxon>Paraneoptera</taxon>
        <taxon>Hemiptera</taxon>
        <taxon>Sternorrhyncha</taxon>
        <taxon>Psylloidea</taxon>
        <taxon>Psyllidae</taxon>
        <taxon>Psyllinae</taxon>
        <taxon>Cacopsylla</taxon>
    </lineage>
</organism>
<proteinExistence type="predicted"/>
<feature type="chain" id="PRO_5034718297" evidence="2">
    <location>
        <begin position="20"/>
        <end position="903"/>
    </location>
</feature>
<sequence>MACLFRILLLMSSIYTLRAQEYHGHCPRSEGEGEAKHGGLYRIRREVNTELPTMNDNPKELKQEIGGGGEEELETKVKVEPSTKVELKEESTTKIEKDELYKKPKDNDARNIASLMNKYYKKLKKENATGVEQRMNIKRQKYFKEYRRVLQRKKLKEAFKPRSSTYNYIKRVSSRLFKSFRPFNSSRNRGFARSRHPSFNASHYKSPYRTFNASHYKSPYTFNASRFKSHYRPFNASRYESHYLPFNASRFESHYRPFDESRNREFDRSHFRPFDASHNRQFDRPRHPSFNNSRSASHYRLFDASRNRKFDQSHYRPFDASNIRVSARSHYRPLDASRIRESTRSVYRPFNVSRRRKFDTPRHLLLNDSRYGSRYRPLNASRELKQSRYVLVNDSGQGLRYCKIGSLDGTLNTSRYRGSERSPYGPHYGLSSRYRGFTRSRNSDFDRSFYGDHHSKSYYRPKNGSPYDSSTRPRFRGANVSRYRWSDRQRPHDFDWSHFGKSRYRTGNGTRFIEINGSRYRDLADFERLQRIKQLKGEFRPGNASDRWERERLFGNRPRDFGSSRFNRFNGSRHQYDRRLWARSGNGTRYIEINGTRYRNLDQFERVQRIKQFKGEFRPGVNEERWSGRRDFYGRPGYRNFSSRTYYRGNFSGGRRDFSRGAGRPPYGGGAGRPGYGGGTGRPGYGPGAGKRDFGWGAGRRGAPKRQFRGGPGRVRVGENVQKPDYWGRRNFRRDGRTGRRQSRYGRRRYGQRRRGRGMIVITSHPLDQQEHSARKYWFKELESVLIEMKKDAYKRKGLTLSPEELNLNTGPTELTEYDRYRAQNKWQRLADLHSVRLHVHFTPRAVPRPKWNSTGRKKVKRKKVKPVTQKPYRSRKQRKNQRKKNKKKKAKGKGDKKAKKVS</sequence>
<name>A0A8D8S7G3_9HEMI</name>
<evidence type="ECO:0000313" key="3">
    <source>
        <dbReference type="EMBL" id="CAG6662722.1"/>
    </source>
</evidence>
<feature type="region of interest" description="Disordered" evidence="1">
    <location>
        <begin position="846"/>
        <end position="903"/>
    </location>
</feature>
<feature type="compositionally biased region" description="Basic residues" evidence="1">
    <location>
        <begin position="856"/>
        <end position="866"/>
    </location>
</feature>
<feature type="signal peptide" evidence="2">
    <location>
        <begin position="1"/>
        <end position="19"/>
    </location>
</feature>
<evidence type="ECO:0000256" key="1">
    <source>
        <dbReference type="SAM" id="MobiDB-lite"/>
    </source>
</evidence>
<feature type="compositionally biased region" description="Basic residues" evidence="1">
    <location>
        <begin position="739"/>
        <end position="754"/>
    </location>
</feature>